<evidence type="ECO:0000256" key="1">
    <source>
        <dbReference type="ARBA" id="ARBA00004141"/>
    </source>
</evidence>
<evidence type="ECO:0000256" key="7">
    <source>
        <dbReference type="SAM" id="Phobius"/>
    </source>
</evidence>
<comment type="caution">
    <text evidence="8">The sequence shown here is derived from an EMBL/GenBank/DDBJ whole genome shotgun (WGS) entry which is preliminary data.</text>
</comment>
<evidence type="ECO:0000313" key="8">
    <source>
        <dbReference type="EMBL" id="GCB60498.1"/>
    </source>
</evidence>
<dbReference type="GO" id="GO:0015031">
    <property type="term" value="P:protein transport"/>
    <property type="evidence" value="ECO:0007669"/>
    <property type="project" value="InterPro"/>
</dbReference>
<dbReference type="STRING" id="75743.A0A401NI07"/>
<organism evidence="8 9">
    <name type="scientific">Scyliorhinus torazame</name>
    <name type="common">Cloudy catshark</name>
    <name type="synonym">Catulus torazame</name>
    <dbReference type="NCBI Taxonomy" id="75743"/>
    <lineage>
        <taxon>Eukaryota</taxon>
        <taxon>Metazoa</taxon>
        <taxon>Chordata</taxon>
        <taxon>Craniata</taxon>
        <taxon>Vertebrata</taxon>
        <taxon>Chondrichthyes</taxon>
        <taxon>Elasmobranchii</taxon>
        <taxon>Galeomorphii</taxon>
        <taxon>Galeoidea</taxon>
        <taxon>Carcharhiniformes</taxon>
        <taxon>Scyliorhinidae</taxon>
        <taxon>Scyliorhinus</taxon>
    </lineage>
</organism>
<keyword evidence="9" id="KW-1185">Reference proteome</keyword>
<feature type="transmembrane region" description="Helical" evidence="7">
    <location>
        <begin position="212"/>
        <end position="234"/>
    </location>
</feature>
<evidence type="ECO:0000256" key="6">
    <source>
        <dbReference type="ARBA" id="ARBA00023180"/>
    </source>
</evidence>
<keyword evidence="4 7" id="KW-1133">Transmembrane helix</keyword>
<feature type="transmembrane region" description="Helical" evidence="7">
    <location>
        <begin position="49"/>
        <end position="74"/>
    </location>
</feature>
<dbReference type="PANTHER" id="PTHR31158">
    <property type="entry name" value="DUAL OXIDASE 2"/>
    <property type="match status" value="1"/>
</dbReference>
<dbReference type="PANTHER" id="PTHR31158:SF1">
    <property type="entry name" value="DOXA1 FACTOR-RELATED"/>
    <property type="match status" value="1"/>
</dbReference>
<evidence type="ECO:0000313" key="9">
    <source>
        <dbReference type="Proteomes" id="UP000288216"/>
    </source>
</evidence>
<reference evidence="8 9" key="1">
    <citation type="journal article" date="2018" name="Nat. Ecol. Evol.">
        <title>Shark genomes provide insights into elasmobranch evolution and the origin of vertebrates.</title>
        <authorList>
            <person name="Hara Y"/>
            <person name="Yamaguchi K"/>
            <person name="Onimaru K"/>
            <person name="Kadota M"/>
            <person name="Koyanagi M"/>
            <person name="Keeley SD"/>
            <person name="Tatsumi K"/>
            <person name="Tanaka K"/>
            <person name="Motone F"/>
            <person name="Kageyama Y"/>
            <person name="Nozu R"/>
            <person name="Adachi N"/>
            <person name="Nishimura O"/>
            <person name="Nakagawa R"/>
            <person name="Tanegashima C"/>
            <person name="Kiyatake I"/>
            <person name="Matsumoto R"/>
            <person name="Murakumo K"/>
            <person name="Nishida K"/>
            <person name="Terakita A"/>
            <person name="Kuratani S"/>
            <person name="Sato K"/>
            <person name="Hyodo S Kuraku.S."/>
        </authorList>
    </citation>
    <scope>NUCLEOTIDE SEQUENCE [LARGE SCALE GENOMIC DNA]</scope>
</reference>
<keyword evidence="5 7" id="KW-0472">Membrane</keyword>
<protein>
    <recommendedName>
        <fullName evidence="10">Dual oxidase maturation factor 1</fullName>
    </recommendedName>
</protein>
<feature type="transmembrane region" description="Helical" evidence="7">
    <location>
        <begin position="86"/>
        <end position="105"/>
    </location>
</feature>
<evidence type="ECO:0000256" key="2">
    <source>
        <dbReference type="ARBA" id="ARBA00009816"/>
    </source>
</evidence>
<keyword evidence="6" id="KW-0325">Glycoprotein</keyword>
<evidence type="ECO:0000256" key="5">
    <source>
        <dbReference type="ARBA" id="ARBA00023136"/>
    </source>
</evidence>
<sequence>TRKGTSRPVLGTFLFFSSPPPSTLLRYTQRAAKMTFYDGIYPFYPTARVPVVFNTIQIVIIIIFLVFFAAFLIILIGIRGAEKLHWFLRITLSLFIGAVIVAVNFTNDWETGYTTVNTTYKSFSHENVKAEVGVHVGFKGVNITLRGLPENQLNEIINYNEEFLWLFGLNYESQYHSGLERGLPDPILYIAEKFTPSSPCGVYSQYRVSGQYASATMWVALCAWMLSNILLWLLVFAHGGYMILVTGFFMIFSLISFGTTRHAPLCAIQFDDSTLKSGLGPSFWLTLATALLCLIIGTAIVAMSIFTPATLDKVFLVNASNNEEENCTTYYNHNISDNDKPVQGVPLERLEKVV</sequence>
<dbReference type="Pfam" id="PF10204">
    <property type="entry name" value="DuoxA"/>
    <property type="match status" value="1"/>
</dbReference>
<accession>A0A401NI07</accession>
<dbReference type="OrthoDB" id="10042652at2759"/>
<evidence type="ECO:0000256" key="4">
    <source>
        <dbReference type="ARBA" id="ARBA00022989"/>
    </source>
</evidence>
<feature type="transmembrane region" description="Helical" evidence="7">
    <location>
        <begin position="283"/>
        <end position="306"/>
    </location>
</feature>
<dbReference type="EMBL" id="BFAA01001124">
    <property type="protein sequence ID" value="GCB60498.1"/>
    <property type="molecule type" value="Genomic_DNA"/>
</dbReference>
<evidence type="ECO:0008006" key="10">
    <source>
        <dbReference type="Google" id="ProtNLM"/>
    </source>
</evidence>
<proteinExistence type="inferred from homology"/>
<evidence type="ECO:0000256" key="3">
    <source>
        <dbReference type="ARBA" id="ARBA00022692"/>
    </source>
</evidence>
<dbReference type="OMA" id="DIYPFYT"/>
<name>A0A401NI07_SCYTO</name>
<dbReference type="AlphaFoldDB" id="A0A401NI07"/>
<dbReference type="InterPro" id="IPR018469">
    <property type="entry name" value="Dual_oxidase_maturation_fac"/>
</dbReference>
<feature type="non-terminal residue" evidence="8">
    <location>
        <position position="1"/>
    </location>
</feature>
<comment type="subcellular location">
    <subcellularLocation>
        <location evidence="1">Membrane</location>
        <topology evidence="1">Multi-pass membrane protein</topology>
    </subcellularLocation>
</comment>
<dbReference type="GO" id="GO:0005789">
    <property type="term" value="C:endoplasmic reticulum membrane"/>
    <property type="evidence" value="ECO:0007669"/>
    <property type="project" value="InterPro"/>
</dbReference>
<feature type="transmembrane region" description="Helical" evidence="7">
    <location>
        <begin position="241"/>
        <end position="263"/>
    </location>
</feature>
<keyword evidence="3 7" id="KW-0812">Transmembrane</keyword>
<gene>
    <name evidence="8" type="ORF">scyTo_0003944</name>
</gene>
<dbReference type="Proteomes" id="UP000288216">
    <property type="component" value="Unassembled WGS sequence"/>
</dbReference>
<comment type="similarity">
    <text evidence="2">Belongs to the DUOXA family.</text>
</comment>